<proteinExistence type="predicted"/>
<dbReference type="RefSeq" id="WP_311341696.1">
    <property type="nucleotide sequence ID" value="NZ_JAVRHS010000018.1"/>
</dbReference>
<dbReference type="Proteomes" id="UP001259803">
    <property type="component" value="Unassembled WGS sequence"/>
</dbReference>
<reference evidence="1 2" key="1">
    <citation type="submission" date="2023-09" db="EMBL/GenBank/DDBJ databases">
        <authorList>
            <person name="Rey-Velasco X."/>
        </authorList>
    </citation>
    <scope>NUCLEOTIDE SEQUENCE [LARGE SCALE GENOMIC DNA]</scope>
    <source>
        <strain evidence="1 2">F390</strain>
    </source>
</reference>
<protein>
    <recommendedName>
        <fullName evidence="3">Transposase</fullName>
    </recommendedName>
</protein>
<accession>A0ABU2ZKI3</accession>
<gene>
    <name evidence="1" type="ORF">RM533_13190</name>
</gene>
<keyword evidence="2" id="KW-1185">Reference proteome</keyword>
<evidence type="ECO:0000313" key="1">
    <source>
        <dbReference type="EMBL" id="MDT0577121.1"/>
    </source>
</evidence>
<name>A0ABU2ZKI3_9SPHN</name>
<sequence>MVISERQGTQAKEDGKRKTYKKPDEQYRWMDGILAETGGEWCLGKRSLADTILCVLTRWNE</sequence>
<comment type="caution">
    <text evidence="1">The sequence shown here is derived from an EMBL/GenBank/DDBJ whole genome shotgun (WGS) entry which is preliminary data.</text>
</comment>
<evidence type="ECO:0008006" key="3">
    <source>
        <dbReference type="Google" id="ProtNLM"/>
    </source>
</evidence>
<organism evidence="1 2">
    <name type="scientific">Croceicoccus esteveae</name>
    <dbReference type="NCBI Taxonomy" id="3075597"/>
    <lineage>
        <taxon>Bacteria</taxon>
        <taxon>Pseudomonadati</taxon>
        <taxon>Pseudomonadota</taxon>
        <taxon>Alphaproteobacteria</taxon>
        <taxon>Sphingomonadales</taxon>
        <taxon>Erythrobacteraceae</taxon>
        <taxon>Croceicoccus</taxon>
    </lineage>
</organism>
<evidence type="ECO:0000313" key="2">
    <source>
        <dbReference type="Proteomes" id="UP001259803"/>
    </source>
</evidence>
<dbReference type="Gene3D" id="1.20.1050.10">
    <property type="match status" value="1"/>
</dbReference>
<dbReference type="EMBL" id="JAVRHS010000018">
    <property type="protein sequence ID" value="MDT0577121.1"/>
    <property type="molecule type" value="Genomic_DNA"/>
</dbReference>